<sequence length="164" mass="18308">PWMIRREPLMLNVWSQTIDLKKAEIKKAPVWVKFHHVPIVAYSKVGLSLISTQVGKPITFDSYTSNMCVSSWGRSTYARVLIEVSAKNELKDELVVDKSSKKDDSKTTNEPTGSTRSADKSNILVSNSFNILENKEEDTLGDTVLSSTINESDSEDVDEELLVA</sequence>
<feature type="compositionally biased region" description="Basic and acidic residues" evidence="1">
    <location>
        <begin position="95"/>
        <end position="107"/>
    </location>
</feature>
<dbReference type="PANTHER" id="PTHR31286:SF99">
    <property type="entry name" value="DUF4283 DOMAIN-CONTAINING PROTEIN"/>
    <property type="match status" value="1"/>
</dbReference>
<accession>A0A699TLP0</accession>
<feature type="non-terminal residue" evidence="2">
    <location>
        <position position="1"/>
    </location>
</feature>
<gene>
    <name evidence="2" type="ORF">Tci_880883</name>
</gene>
<dbReference type="InterPro" id="IPR040256">
    <property type="entry name" value="At4g02000-like"/>
</dbReference>
<feature type="non-terminal residue" evidence="2">
    <location>
        <position position="164"/>
    </location>
</feature>
<name>A0A699TLP0_TANCI</name>
<feature type="region of interest" description="Disordered" evidence="1">
    <location>
        <begin position="95"/>
        <end position="121"/>
    </location>
</feature>
<dbReference type="PANTHER" id="PTHR31286">
    <property type="entry name" value="GLYCINE-RICH CELL WALL STRUCTURAL PROTEIN 1.8-LIKE"/>
    <property type="match status" value="1"/>
</dbReference>
<reference evidence="2" key="1">
    <citation type="journal article" date="2019" name="Sci. Rep.">
        <title>Draft genome of Tanacetum cinerariifolium, the natural source of mosquito coil.</title>
        <authorList>
            <person name="Yamashiro T."/>
            <person name="Shiraishi A."/>
            <person name="Satake H."/>
            <person name="Nakayama K."/>
        </authorList>
    </citation>
    <scope>NUCLEOTIDE SEQUENCE</scope>
</reference>
<feature type="region of interest" description="Disordered" evidence="1">
    <location>
        <begin position="145"/>
        <end position="164"/>
    </location>
</feature>
<organism evidence="2">
    <name type="scientific">Tanacetum cinerariifolium</name>
    <name type="common">Dalmatian daisy</name>
    <name type="synonym">Chrysanthemum cinerariifolium</name>
    <dbReference type="NCBI Taxonomy" id="118510"/>
    <lineage>
        <taxon>Eukaryota</taxon>
        <taxon>Viridiplantae</taxon>
        <taxon>Streptophyta</taxon>
        <taxon>Embryophyta</taxon>
        <taxon>Tracheophyta</taxon>
        <taxon>Spermatophyta</taxon>
        <taxon>Magnoliopsida</taxon>
        <taxon>eudicotyledons</taxon>
        <taxon>Gunneridae</taxon>
        <taxon>Pentapetalae</taxon>
        <taxon>asterids</taxon>
        <taxon>campanulids</taxon>
        <taxon>Asterales</taxon>
        <taxon>Asteraceae</taxon>
        <taxon>Asteroideae</taxon>
        <taxon>Anthemideae</taxon>
        <taxon>Anthemidinae</taxon>
        <taxon>Tanacetum</taxon>
    </lineage>
</organism>
<proteinExistence type="predicted"/>
<evidence type="ECO:0000256" key="1">
    <source>
        <dbReference type="SAM" id="MobiDB-lite"/>
    </source>
</evidence>
<evidence type="ECO:0000313" key="2">
    <source>
        <dbReference type="EMBL" id="GFD08914.1"/>
    </source>
</evidence>
<dbReference type="AlphaFoldDB" id="A0A699TLP0"/>
<dbReference type="EMBL" id="BKCJ011241733">
    <property type="protein sequence ID" value="GFD08914.1"/>
    <property type="molecule type" value="Genomic_DNA"/>
</dbReference>
<feature type="compositionally biased region" description="Acidic residues" evidence="1">
    <location>
        <begin position="152"/>
        <end position="164"/>
    </location>
</feature>
<protein>
    <submittedName>
        <fullName evidence="2">Uncharacterized protein</fullName>
    </submittedName>
</protein>
<comment type="caution">
    <text evidence="2">The sequence shown here is derived from an EMBL/GenBank/DDBJ whole genome shotgun (WGS) entry which is preliminary data.</text>
</comment>